<gene>
    <name evidence="1" type="ORF">CLUMA_CG019928</name>
</gene>
<evidence type="ECO:0000313" key="1">
    <source>
        <dbReference type="EMBL" id="CRL06471.1"/>
    </source>
</evidence>
<keyword evidence="2" id="KW-1185">Reference proteome</keyword>
<dbReference type="Proteomes" id="UP000183832">
    <property type="component" value="Unassembled WGS sequence"/>
</dbReference>
<organism evidence="1 2">
    <name type="scientific">Clunio marinus</name>
    <dbReference type="NCBI Taxonomy" id="568069"/>
    <lineage>
        <taxon>Eukaryota</taxon>
        <taxon>Metazoa</taxon>
        <taxon>Ecdysozoa</taxon>
        <taxon>Arthropoda</taxon>
        <taxon>Hexapoda</taxon>
        <taxon>Insecta</taxon>
        <taxon>Pterygota</taxon>
        <taxon>Neoptera</taxon>
        <taxon>Endopterygota</taxon>
        <taxon>Diptera</taxon>
        <taxon>Nematocera</taxon>
        <taxon>Chironomoidea</taxon>
        <taxon>Chironomidae</taxon>
        <taxon>Clunio</taxon>
    </lineage>
</organism>
<sequence>MEERNVRGCSISDSLKSKTDLKLPLNEFIKINLLFLALNRKVFSFSPTNFHPRLRRKVA</sequence>
<evidence type="ECO:0000313" key="2">
    <source>
        <dbReference type="Proteomes" id="UP000183832"/>
    </source>
</evidence>
<dbReference type="EMBL" id="CVRI01000067">
    <property type="protein sequence ID" value="CRL06471.1"/>
    <property type="molecule type" value="Genomic_DNA"/>
</dbReference>
<dbReference type="AlphaFoldDB" id="A0A1J1J258"/>
<reference evidence="1 2" key="1">
    <citation type="submission" date="2015-04" db="EMBL/GenBank/DDBJ databases">
        <authorList>
            <person name="Syromyatnikov M.Y."/>
            <person name="Popov V.N."/>
        </authorList>
    </citation>
    <scope>NUCLEOTIDE SEQUENCE [LARGE SCALE GENOMIC DNA]</scope>
</reference>
<proteinExistence type="predicted"/>
<protein>
    <submittedName>
        <fullName evidence="1">CLUMA_CG019928, isoform A</fullName>
    </submittedName>
</protein>
<accession>A0A1J1J258</accession>
<name>A0A1J1J258_9DIPT</name>